<keyword evidence="1" id="KW-0479">Metal-binding</keyword>
<dbReference type="CDD" id="cd15489">
    <property type="entry name" value="PHD_SF"/>
    <property type="match status" value="1"/>
</dbReference>
<organism evidence="6 7">
    <name type="scientific">Mythimna separata</name>
    <name type="common">Oriental armyworm</name>
    <name type="synonym">Pseudaletia separata</name>
    <dbReference type="NCBI Taxonomy" id="271217"/>
    <lineage>
        <taxon>Eukaryota</taxon>
        <taxon>Metazoa</taxon>
        <taxon>Ecdysozoa</taxon>
        <taxon>Arthropoda</taxon>
        <taxon>Hexapoda</taxon>
        <taxon>Insecta</taxon>
        <taxon>Pterygota</taxon>
        <taxon>Neoptera</taxon>
        <taxon>Endopterygota</taxon>
        <taxon>Lepidoptera</taxon>
        <taxon>Glossata</taxon>
        <taxon>Ditrysia</taxon>
        <taxon>Noctuoidea</taxon>
        <taxon>Noctuidae</taxon>
        <taxon>Noctuinae</taxon>
        <taxon>Hadenini</taxon>
        <taxon>Mythimna</taxon>
    </lineage>
</organism>
<dbReference type="SUPFAM" id="SSF57903">
    <property type="entry name" value="FYVE/PHD zinc finger"/>
    <property type="match status" value="1"/>
</dbReference>
<keyword evidence="2 4" id="KW-0863">Zinc-finger</keyword>
<sequence length="356" mass="39546">MAKCGGCGKFLSSAEAANCNKCRCWYHRACVGLPNTGQITTPWHCPECKKNVVRDNRADTPVRGRATAGHEDSPIALMTTSPIKSATIDATQELNLDILRGELRDFKEDFLKSVRTEFQLLRDDLADLRSSIIATNERMSRLEERVVLIETKQSQPQASLSSGVDDLINQLRSDINDRDQELLGNDLQISNIPEASGENPTHTVMLVAAKLGVAVEARDIVSAERVGGRRINATQATAPAETRPRFLVVRLARRDLRDELLQGARVRRGMTTADLGMPGSAKRFYVNERLTKINRELFRCAREAGSRLGWQYVWSKRGRILARYKPGDATYHIRCEADLQRIFAAAPSNDGGGSIL</sequence>
<dbReference type="SMART" id="SM00249">
    <property type="entry name" value="PHD"/>
    <property type="match status" value="1"/>
</dbReference>
<dbReference type="Proteomes" id="UP001231518">
    <property type="component" value="Chromosome 31"/>
</dbReference>
<keyword evidence="3" id="KW-0862">Zinc</keyword>
<feature type="domain" description="PHD-type" evidence="5">
    <location>
        <begin position="1"/>
        <end position="51"/>
    </location>
</feature>
<proteinExistence type="predicted"/>
<evidence type="ECO:0000259" key="5">
    <source>
        <dbReference type="PROSITE" id="PS50016"/>
    </source>
</evidence>
<evidence type="ECO:0000256" key="1">
    <source>
        <dbReference type="ARBA" id="ARBA00022723"/>
    </source>
</evidence>
<evidence type="ECO:0000256" key="4">
    <source>
        <dbReference type="PROSITE-ProRule" id="PRU00146"/>
    </source>
</evidence>
<dbReference type="InterPro" id="IPR013083">
    <property type="entry name" value="Znf_RING/FYVE/PHD"/>
</dbReference>
<dbReference type="InterPro" id="IPR001965">
    <property type="entry name" value="Znf_PHD"/>
</dbReference>
<dbReference type="EMBL" id="JARGEI010000032">
    <property type="protein sequence ID" value="KAJ8703946.1"/>
    <property type="molecule type" value="Genomic_DNA"/>
</dbReference>
<dbReference type="GO" id="GO:0008270">
    <property type="term" value="F:zinc ion binding"/>
    <property type="evidence" value="ECO:0007669"/>
    <property type="project" value="UniProtKB-KW"/>
</dbReference>
<evidence type="ECO:0000256" key="3">
    <source>
        <dbReference type="ARBA" id="ARBA00022833"/>
    </source>
</evidence>
<dbReference type="InterPro" id="IPR011011">
    <property type="entry name" value="Znf_FYVE_PHD"/>
</dbReference>
<dbReference type="Pfam" id="PF25298">
    <property type="entry name" value="Baculo_FP_2nd"/>
    <property type="match status" value="1"/>
</dbReference>
<evidence type="ECO:0000313" key="6">
    <source>
        <dbReference type="EMBL" id="KAJ8703946.1"/>
    </source>
</evidence>
<dbReference type="PROSITE" id="PS50016">
    <property type="entry name" value="ZF_PHD_2"/>
    <property type="match status" value="1"/>
</dbReference>
<accession>A0AAD8DK91</accession>
<keyword evidence="7" id="KW-1185">Reference proteome</keyword>
<evidence type="ECO:0000313" key="7">
    <source>
        <dbReference type="Proteomes" id="UP001231518"/>
    </source>
</evidence>
<evidence type="ECO:0000256" key="2">
    <source>
        <dbReference type="ARBA" id="ARBA00022771"/>
    </source>
</evidence>
<dbReference type="InterPro" id="IPR057251">
    <property type="entry name" value="FP_C"/>
</dbReference>
<reference evidence="6" key="1">
    <citation type="submission" date="2023-03" db="EMBL/GenBank/DDBJ databases">
        <title>Chromosome-level genomes of two armyworms, Mythimna separata and Mythimna loreyi, provide insights into the biosynthesis and reception of sex pheromones.</title>
        <authorList>
            <person name="Zhao H."/>
        </authorList>
    </citation>
    <scope>NUCLEOTIDE SEQUENCE</scope>
    <source>
        <strain evidence="6">BeijingLab</strain>
        <tissue evidence="6">Pupa</tissue>
    </source>
</reference>
<gene>
    <name evidence="6" type="ORF">PYW07_013240</name>
</gene>
<protein>
    <recommendedName>
        <fullName evidence="5">PHD-type domain-containing protein</fullName>
    </recommendedName>
</protein>
<name>A0AAD8DK91_MYTSE</name>
<dbReference type="Gene3D" id="3.30.40.10">
    <property type="entry name" value="Zinc/RING finger domain, C3HC4 (zinc finger)"/>
    <property type="match status" value="1"/>
</dbReference>
<dbReference type="InterPro" id="IPR019787">
    <property type="entry name" value="Znf_PHD-finger"/>
</dbReference>
<comment type="caution">
    <text evidence="6">The sequence shown here is derived from an EMBL/GenBank/DDBJ whole genome shotgun (WGS) entry which is preliminary data.</text>
</comment>
<dbReference type="AlphaFoldDB" id="A0AAD8DK91"/>